<name>A0AA42DQ13_9FIRM</name>
<dbReference type="RefSeq" id="WP_053984050.1">
    <property type="nucleotide sequence ID" value="NZ_JAQIFT010000059.1"/>
</dbReference>
<accession>A0AA42DQ13</accession>
<dbReference type="SUPFAM" id="SSF89028">
    <property type="entry name" value="Cobalamin adenosyltransferase-like"/>
    <property type="match status" value="1"/>
</dbReference>
<dbReference type="Proteomes" id="UP001169242">
    <property type="component" value="Unassembled WGS sequence"/>
</dbReference>
<dbReference type="GO" id="GO:0006580">
    <property type="term" value="P:ethanolamine metabolic process"/>
    <property type="evidence" value="ECO:0007669"/>
    <property type="project" value="InterPro"/>
</dbReference>
<keyword evidence="2" id="KW-0547">Nucleotide-binding</keyword>
<keyword evidence="7" id="KW-1185">Reference proteome</keyword>
<sequence>MSVLTEEAIRMMLAHHELKEKDALYLEPKQIVTPAARAYLMEKGIKLKIKGQDDDTKDTLIEQKNHHESKDGGNKKEVKEMASQEETYETLFGATLTTKPEHMTHLRGNVLVFKDHPRIALRGAIDSLEAEILVVQIIAEKQGLKQMIKDLEEIIRFIRNLLRCEVSGEPVGEFNLQGLSAEELRQHSHHPSQYYGMRHFLPNYKQGEIVVYLNKLRTLTREAELVAYKAFSNEYGQVEREDIIKAFNRLSSLFWIMMFKYLTDRYKES</sequence>
<evidence type="ECO:0000313" key="7">
    <source>
        <dbReference type="Proteomes" id="UP001169242"/>
    </source>
</evidence>
<dbReference type="PIRSF" id="PIRSF012294">
    <property type="entry name" value="ATR_EutT"/>
    <property type="match status" value="1"/>
</dbReference>
<protein>
    <submittedName>
        <fullName evidence="6">Cobalamin adenosyltransferase</fullName>
    </submittedName>
</protein>
<keyword evidence="4" id="KW-0175">Coiled coil</keyword>
<dbReference type="GO" id="GO:0008817">
    <property type="term" value="F:corrinoid adenosyltransferase activity"/>
    <property type="evidence" value="ECO:0007669"/>
    <property type="project" value="InterPro"/>
</dbReference>
<proteinExistence type="predicted"/>
<gene>
    <name evidence="6" type="ORF">PBV87_16400</name>
</gene>
<dbReference type="Gene3D" id="1.20.1200.10">
    <property type="entry name" value="Cobalamin adenosyltransferase-like"/>
    <property type="match status" value="1"/>
</dbReference>
<dbReference type="AlphaFoldDB" id="A0AA42DQ13"/>
<dbReference type="EMBL" id="JAQIFT010000059">
    <property type="protein sequence ID" value="MDA3733058.1"/>
    <property type="molecule type" value="Genomic_DNA"/>
</dbReference>
<evidence type="ECO:0000256" key="1">
    <source>
        <dbReference type="ARBA" id="ARBA00022679"/>
    </source>
</evidence>
<dbReference type="InterPro" id="IPR016030">
    <property type="entry name" value="CblAdoTrfase-like"/>
</dbReference>
<dbReference type="GO" id="GO:0009236">
    <property type="term" value="P:cobalamin biosynthetic process"/>
    <property type="evidence" value="ECO:0007669"/>
    <property type="project" value="InterPro"/>
</dbReference>
<evidence type="ECO:0000256" key="2">
    <source>
        <dbReference type="ARBA" id="ARBA00022741"/>
    </source>
</evidence>
<keyword evidence="1" id="KW-0808">Transferase</keyword>
<comment type="caution">
    <text evidence="6">The sequence shown here is derived from an EMBL/GenBank/DDBJ whole genome shotgun (WGS) entry which is preliminary data.</text>
</comment>
<reference evidence="6" key="1">
    <citation type="journal article" date="2023" name="Int. J. Syst. Evol. Microbiol.">
        <title>&lt;i&gt;Holtiella tumoricola&lt;/i&gt; gen. nov. sp. nov., isolated from a human clinical sample.</title>
        <authorList>
            <person name="Allen-Vercoe E."/>
            <person name="Daigneault M.C."/>
            <person name="Vancuren S.J."/>
            <person name="Cochrane K."/>
            <person name="O'Neal L.L."/>
            <person name="Sankaranarayanan K."/>
            <person name="Lawson P.A."/>
        </authorList>
    </citation>
    <scope>NUCLEOTIDE SEQUENCE</scope>
    <source>
        <strain evidence="6">CC70A</strain>
    </source>
</reference>
<evidence type="ECO:0000259" key="5">
    <source>
        <dbReference type="Pfam" id="PF01923"/>
    </source>
</evidence>
<organism evidence="6 7">
    <name type="scientific">Holtiella tumoricola</name>
    <dbReference type="NCBI Taxonomy" id="3018743"/>
    <lineage>
        <taxon>Bacteria</taxon>
        <taxon>Bacillati</taxon>
        <taxon>Bacillota</taxon>
        <taxon>Clostridia</taxon>
        <taxon>Lachnospirales</taxon>
        <taxon>Cellulosilyticaceae</taxon>
        <taxon>Holtiella</taxon>
    </lineage>
</organism>
<feature type="domain" description="Cobalamin adenosyltransferase-like" evidence="5">
    <location>
        <begin position="97"/>
        <end position="260"/>
    </location>
</feature>
<evidence type="ECO:0000256" key="4">
    <source>
        <dbReference type="SAM" id="Coils"/>
    </source>
</evidence>
<dbReference type="Pfam" id="PF01923">
    <property type="entry name" value="Cob_adeno_trans"/>
    <property type="match status" value="1"/>
</dbReference>
<feature type="coiled-coil region" evidence="4">
    <location>
        <begin position="134"/>
        <end position="161"/>
    </location>
</feature>
<dbReference type="InterPro" id="IPR009194">
    <property type="entry name" value="AdoTrfase_EutT"/>
</dbReference>
<dbReference type="GO" id="GO:0005524">
    <property type="term" value="F:ATP binding"/>
    <property type="evidence" value="ECO:0007669"/>
    <property type="project" value="UniProtKB-KW"/>
</dbReference>
<keyword evidence="3" id="KW-0067">ATP-binding</keyword>
<dbReference type="InterPro" id="IPR036451">
    <property type="entry name" value="CblAdoTrfase-like_sf"/>
</dbReference>
<evidence type="ECO:0000313" key="6">
    <source>
        <dbReference type="EMBL" id="MDA3733058.1"/>
    </source>
</evidence>
<evidence type="ECO:0000256" key="3">
    <source>
        <dbReference type="ARBA" id="ARBA00022840"/>
    </source>
</evidence>